<reference evidence="1" key="2">
    <citation type="submission" date="2021-01" db="EMBL/GenBank/DDBJ databases">
        <authorList>
            <person name="Schikora-Tamarit M.A."/>
        </authorList>
    </citation>
    <scope>NUCLEOTIDE SEQUENCE</scope>
    <source>
        <strain evidence="1">CBS2887</strain>
    </source>
</reference>
<dbReference type="AlphaFoldDB" id="A0A9P8Q6D2"/>
<gene>
    <name evidence="1" type="ORF">WICPIJ_005230</name>
</gene>
<organism evidence="1 2">
    <name type="scientific">Wickerhamomyces pijperi</name>
    <name type="common">Yeast</name>
    <name type="synonym">Pichia pijperi</name>
    <dbReference type="NCBI Taxonomy" id="599730"/>
    <lineage>
        <taxon>Eukaryota</taxon>
        <taxon>Fungi</taxon>
        <taxon>Dikarya</taxon>
        <taxon>Ascomycota</taxon>
        <taxon>Saccharomycotina</taxon>
        <taxon>Saccharomycetes</taxon>
        <taxon>Phaffomycetales</taxon>
        <taxon>Wickerhamomycetaceae</taxon>
        <taxon>Wickerhamomyces</taxon>
    </lineage>
</organism>
<protein>
    <submittedName>
        <fullName evidence="1">Uncharacterized protein</fullName>
    </submittedName>
</protein>
<comment type="caution">
    <text evidence="1">The sequence shown here is derived from an EMBL/GenBank/DDBJ whole genome shotgun (WGS) entry which is preliminary data.</text>
</comment>
<dbReference type="EMBL" id="JAEUBG010002946">
    <property type="protein sequence ID" value="KAH3683800.1"/>
    <property type="molecule type" value="Genomic_DNA"/>
</dbReference>
<keyword evidence="2" id="KW-1185">Reference proteome</keyword>
<dbReference type="Proteomes" id="UP000774326">
    <property type="component" value="Unassembled WGS sequence"/>
</dbReference>
<proteinExistence type="predicted"/>
<name>A0A9P8Q6D2_WICPI</name>
<sequence>MKRNNNEEKLQEFVEANSSLFIKVKTSSSRPSFRDKEPTFVAVTSLSKAYQLDKETEDSFLPLASEFVEWLVGNSETVAAAVVEPVAVVAVIVVVSVVEQTFVVGVGKSYPEVASSGRFRSSSWRSSSPNA</sequence>
<reference evidence="1" key="1">
    <citation type="journal article" date="2021" name="Open Biol.">
        <title>Shared evolutionary footprints suggest mitochondrial oxidative damage underlies multiple complex I losses in fungi.</title>
        <authorList>
            <person name="Schikora-Tamarit M.A."/>
            <person name="Marcet-Houben M."/>
            <person name="Nosek J."/>
            <person name="Gabaldon T."/>
        </authorList>
    </citation>
    <scope>NUCLEOTIDE SEQUENCE</scope>
    <source>
        <strain evidence="1">CBS2887</strain>
    </source>
</reference>
<accession>A0A9P8Q6D2</accession>
<evidence type="ECO:0000313" key="1">
    <source>
        <dbReference type="EMBL" id="KAH3683800.1"/>
    </source>
</evidence>
<evidence type="ECO:0000313" key="2">
    <source>
        <dbReference type="Proteomes" id="UP000774326"/>
    </source>
</evidence>